<dbReference type="InterPro" id="IPR000073">
    <property type="entry name" value="AB_hydrolase_1"/>
</dbReference>
<protein>
    <submittedName>
        <fullName evidence="3">Alpha/beta fold hydrolase</fullName>
    </submittedName>
</protein>
<accession>A0ABS3VR66</accession>
<dbReference type="GO" id="GO:0016787">
    <property type="term" value="F:hydrolase activity"/>
    <property type="evidence" value="ECO:0007669"/>
    <property type="project" value="UniProtKB-KW"/>
</dbReference>
<reference evidence="3 4" key="1">
    <citation type="submission" date="2019-12" db="EMBL/GenBank/DDBJ databases">
        <title>Whole genome sequencing of endophytic Actinobacterium Micromonospora sp. MPMI6T.</title>
        <authorList>
            <person name="Evv R."/>
            <person name="Podile A.R."/>
        </authorList>
    </citation>
    <scope>NUCLEOTIDE SEQUENCE [LARGE SCALE GENOMIC DNA]</scope>
    <source>
        <strain evidence="3 4">MPMI6</strain>
    </source>
</reference>
<organism evidence="3 4">
    <name type="scientific">Micromonospora echinofusca</name>
    <dbReference type="NCBI Taxonomy" id="47858"/>
    <lineage>
        <taxon>Bacteria</taxon>
        <taxon>Bacillati</taxon>
        <taxon>Actinomycetota</taxon>
        <taxon>Actinomycetes</taxon>
        <taxon>Micromonosporales</taxon>
        <taxon>Micromonosporaceae</taxon>
        <taxon>Micromonospora</taxon>
    </lineage>
</organism>
<evidence type="ECO:0000313" key="4">
    <source>
        <dbReference type="Proteomes" id="UP000823521"/>
    </source>
</evidence>
<keyword evidence="4" id="KW-1185">Reference proteome</keyword>
<dbReference type="InterPro" id="IPR000639">
    <property type="entry name" value="Epox_hydrolase-like"/>
</dbReference>
<sequence length="278" mass="30859">MAWLTVGEENGIPIDLHYEDYGDGRPVVLVHGWPLGGQAWEHQLPPLVDAGYRVITYDRRGSGRSAQPWHGYDYDTLAADLHALITRLDLVDLALVSASTGSGQVARFVRTYGQDRLRRLVFVSAPPPYLRNSYDNPDGRFDDSAIEQLTSAIRQDRLAFLDHEIRTAFRAGAHDNLISDVQHAYHVSIAAADSPKATLDFLLASIRTDFRPDLPHITMPALVVHGCDDAVFPAETPSHQVHRSLHDSRLVVLPGAPHALTITHPDVFNRTLLAFLND</sequence>
<proteinExistence type="predicted"/>
<dbReference type="Pfam" id="PF00561">
    <property type="entry name" value="Abhydrolase_1"/>
    <property type="match status" value="1"/>
</dbReference>
<dbReference type="PANTHER" id="PTHR43433:SF4">
    <property type="entry name" value="NON-HEME CHLOROPEROXIDASE-RELATED"/>
    <property type="match status" value="1"/>
</dbReference>
<evidence type="ECO:0000256" key="1">
    <source>
        <dbReference type="ARBA" id="ARBA00022559"/>
    </source>
</evidence>
<name>A0ABS3VR66_MICEH</name>
<dbReference type="InterPro" id="IPR050471">
    <property type="entry name" value="AB_hydrolase"/>
</dbReference>
<keyword evidence="1" id="KW-0575">Peroxidase</keyword>
<dbReference type="SUPFAM" id="SSF53474">
    <property type="entry name" value="alpha/beta-Hydrolases"/>
    <property type="match status" value="1"/>
</dbReference>
<feature type="domain" description="AB hydrolase-1" evidence="2">
    <location>
        <begin position="26"/>
        <end position="265"/>
    </location>
</feature>
<dbReference type="PANTHER" id="PTHR43433">
    <property type="entry name" value="HYDROLASE, ALPHA/BETA FOLD FAMILY PROTEIN"/>
    <property type="match status" value="1"/>
</dbReference>
<dbReference type="PRINTS" id="PR00412">
    <property type="entry name" value="EPOXHYDRLASE"/>
</dbReference>
<gene>
    <name evidence="3" type="ORF">GSF22_13550</name>
</gene>
<dbReference type="InterPro" id="IPR029058">
    <property type="entry name" value="AB_hydrolase_fold"/>
</dbReference>
<evidence type="ECO:0000313" key="3">
    <source>
        <dbReference type="EMBL" id="MBO4207023.1"/>
    </source>
</evidence>
<dbReference type="Proteomes" id="UP000823521">
    <property type="component" value="Unassembled WGS sequence"/>
</dbReference>
<evidence type="ECO:0000259" key="2">
    <source>
        <dbReference type="Pfam" id="PF00561"/>
    </source>
</evidence>
<keyword evidence="1" id="KW-0560">Oxidoreductase</keyword>
<dbReference type="Gene3D" id="3.40.50.1820">
    <property type="entry name" value="alpha/beta hydrolase"/>
    <property type="match status" value="1"/>
</dbReference>
<comment type="caution">
    <text evidence="3">The sequence shown here is derived from an EMBL/GenBank/DDBJ whole genome shotgun (WGS) entry which is preliminary data.</text>
</comment>
<dbReference type="EMBL" id="WVUH01000098">
    <property type="protein sequence ID" value="MBO4207023.1"/>
    <property type="molecule type" value="Genomic_DNA"/>
</dbReference>
<dbReference type="PRINTS" id="PR00111">
    <property type="entry name" value="ABHYDROLASE"/>
</dbReference>
<keyword evidence="3" id="KW-0378">Hydrolase</keyword>